<dbReference type="EMBL" id="NMWT01000001">
    <property type="protein sequence ID" value="PLS29696.1"/>
    <property type="molecule type" value="Genomic_DNA"/>
</dbReference>
<dbReference type="GO" id="GO:0005886">
    <property type="term" value="C:plasma membrane"/>
    <property type="evidence" value="ECO:0007669"/>
    <property type="project" value="UniProtKB-SubCell"/>
</dbReference>
<keyword evidence="3 8" id="KW-1003">Cell membrane</keyword>
<evidence type="ECO:0000256" key="4">
    <source>
        <dbReference type="ARBA" id="ARBA00022679"/>
    </source>
</evidence>
<gene>
    <name evidence="8" type="primary">menA</name>
    <name evidence="10" type="ORF">Uis4E_0037</name>
</gene>
<evidence type="ECO:0000313" key="11">
    <source>
        <dbReference type="Proteomes" id="UP000235034"/>
    </source>
</evidence>
<dbReference type="GO" id="GO:0046428">
    <property type="term" value="F:1,4-dihydroxy-2-naphthoate polyprenyltransferase activity"/>
    <property type="evidence" value="ECO:0007669"/>
    <property type="project" value="UniProtKB-UniRule"/>
</dbReference>
<dbReference type="PANTHER" id="PTHR13929:SF0">
    <property type="entry name" value="UBIA PRENYLTRANSFERASE DOMAIN-CONTAINING PROTEIN 1"/>
    <property type="match status" value="1"/>
</dbReference>
<comment type="caution">
    <text evidence="10">The sequence shown here is derived from an EMBL/GenBank/DDBJ whole genome shotgun (WGS) entry which is preliminary data.</text>
</comment>
<keyword evidence="5 8" id="KW-0812">Transmembrane</keyword>
<dbReference type="Pfam" id="PF01040">
    <property type="entry name" value="UbiA"/>
    <property type="match status" value="1"/>
</dbReference>
<dbReference type="InterPro" id="IPR004657">
    <property type="entry name" value="MenA"/>
</dbReference>
<evidence type="ECO:0000256" key="9">
    <source>
        <dbReference type="NCBIfam" id="TIGR00751"/>
    </source>
</evidence>
<dbReference type="RefSeq" id="WP_133125352.1">
    <property type="nucleotide sequence ID" value="NZ_NMWT01000001.1"/>
</dbReference>
<feature type="transmembrane region" description="Helical" evidence="8">
    <location>
        <begin position="177"/>
        <end position="196"/>
    </location>
</feature>
<dbReference type="HAMAP" id="MF_01937">
    <property type="entry name" value="MenA_1"/>
    <property type="match status" value="1"/>
</dbReference>
<dbReference type="OrthoDB" id="9767568at2"/>
<dbReference type="PANTHER" id="PTHR13929">
    <property type="entry name" value="1,4-DIHYDROXY-2-NAPHTHOATE OCTAPRENYLTRANSFERASE"/>
    <property type="match status" value="1"/>
</dbReference>
<proteinExistence type="inferred from homology"/>
<dbReference type="GO" id="GO:0042371">
    <property type="term" value="P:vitamin K biosynthetic process"/>
    <property type="evidence" value="ECO:0007669"/>
    <property type="project" value="TreeGrafter"/>
</dbReference>
<feature type="transmembrane region" description="Helical" evidence="8">
    <location>
        <begin position="273"/>
        <end position="292"/>
    </location>
</feature>
<dbReference type="CDD" id="cd13962">
    <property type="entry name" value="PT_UbiA_UBIAD1"/>
    <property type="match status" value="1"/>
</dbReference>
<feature type="transmembrane region" description="Helical" evidence="8">
    <location>
        <begin position="397"/>
        <end position="418"/>
    </location>
</feature>
<dbReference type="GO" id="GO:0009234">
    <property type="term" value="P:menaquinone biosynthetic process"/>
    <property type="evidence" value="ECO:0007669"/>
    <property type="project" value="UniProtKB-UniRule"/>
</dbReference>
<feature type="transmembrane region" description="Helical" evidence="8">
    <location>
        <begin position="90"/>
        <end position="114"/>
    </location>
</feature>
<comment type="similarity">
    <text evidence="8">Belongs to the MenA family. Type 1 subfamily.</text>
</comment>
<dbReference type="InterPro" id="IPR000537">
    <property type="entry name" value="UbiA_prenyltransferase"/>
</dbReference>
<keyword evidence="11" id="KW-1185">Reference proteome</keyword>
<comment type="function">
    <text evidence="8">Conversion of 1,4-dihydroxy-2-naphthoate (DHNA) to demethylmenaquinone (DMK).</text>
</comment>
<evidence type="ECO:0000256" key="3">
    <source>
        <dbReference type="ARBA" id="ARBA00022475"/>
    </source>
</evidence>
<dbReference type="NCBIfam" id="TIGR00751">
    <property type="entry name" value="menA"/>
    <property type="match status" value="1"/>
</dbReference>
<feature type="transmembrane region" description="Helical" evidence="8">
    <location>
        <begin position="208"/>
        <end position="226"/>
    </location>
</feature>
<keyword evidence="7 8" id="KW-0472">Membrane</keyword>
<dbReference type="Proteomes" id="UP000235034">
    <property type="component" value="Unassembled WGS sequence"/>
</dbReference>
<evidence type="ECO:0000313" key="10">
    <source>
        <dbReference type="EMBL" id="PLS29696.1"/>
    </source>
</evidence>
<reference evidence="10 11" key="1">
    <citation type="submission" date="2017-07" db="EMBL/GenBank/DDBJ databases">
        <title>Bifidobacterium novel species.</title>
        <authorList>
            <person name="Lugli G.A."/>
            <person name="Milani C."/>
            <person name="Duranti S."/>
            <person name="Mangifesta M."/>
        </authorList>
    </citation>
    <scope>NUCLEOTIDE SEQUENCE [LARGE SCALE GENOMIC DNA]</scope>
    <source>
        <strain evidence="10 11">77</strain>
    </source>
</reference>
<keyword evidence="2 8" id="KW-0474">Menaquinone biosynthesis</keyword>
<accession>A0A2N5J671</accession>
<feature type="transmembrane region" description="Helical" evidence="8">
    <location>
        <begin position="34"/>
        <end position="53"/>
    </location>
</feature>
<evidence type="ECO:0000256" key="8">
    <source>
        <dbReference type="HAMAP-Rule" id="MF_01937"/>
    </source>
</evidence>
<organism evidence="10 11">
    <name type="scientific">Bifidobacterium parmae</name>
    <dbReference type="NCBI Taxonomy" id="361854"/>
    <lineage>
        <taxon>Bacteria</taxon>
        <taxon>Bacillati</taxon>
        <taxon>Actinomycetota</taxon>
        <taxon>Actinomycetes</taxon>
        <taxon>Bifidobacteriales</taxon>
        <taxon>Bifidobacteriaceae</taxon>
        <taxon>Bifidobacterium</taxon>
    </lineage>
</organism>
<evidence type="ECO:0000256" key="6">
    <source>
        <dbReference type="ARBA" id="ARBA00022989"/>
    </source>
</evidence>
<evidence type="ECO:0000256" key="1">
    <source>
        <dbReference type="ARBA" id="ARBA00004141"/>
    </source>
</evidence>
<dbReference type="AlphaFoldDB" id="A0A2N5J671"/>
<evidence type="ECO:0000256" key="5">
    <source>
        <dbReference type="ARBA" id="ARBA00022692"/>
    </source>
</evidence>
<feature type="transmembrane region" description="Helical" evidence="8">
    <location>
        <begin position="152"/>
        <end position="171"/>
    </location>
</feature>
<dbReference type="UniPathway" id="UPA00079">
    <property type="reaction ID" value="UER00168"/>
</dbReference>
<protein>
    <recommendedName>
        <fullName evidence="8 9">1,4-dihydroxy-2-naphthoate octaprenyltransferase</fullName>
        <shortName evidence="8">DHNA-octaprenyltransferase</shortName>
        <ecNumber evidence="8 9">2.5.1.74</ecNumber>
    </recommendedName>
</protein>
<dbReference type="Gene3D" id="1.10.357.140">
    <property type="entry name" value="UbiA prenyltransferase"/>
    <property type="match status" value="1"/>
</dbReference>
<feature type="transmembrane region" description="Helical" evidence="8">
    <location>
        <begin position="362"/>
        <end position="385"/>
    </location>
</feature>
<comment type="catalytic activity">
    <reaction evidence="8">
        <text>an all-trans-polyprenyl diphosphate + 1,4-dihydroxy-2-naphthoate + H(+) = a 2-demethylmenaquinol + CO2 + diphosphate</text>
        <dbReference type="Rhea" id="RHEA:26478"/>
        <dbReference type="Rhea" id="RHEA-COMP:9563"/>
        <dbReference type="Rhea" id="RHEA-COMP:9564"/>
        <dbReference type="ChEBI" id="CHEBI:11173"/>
        <dbReference type="ChEBI" id="CHEBI:15378"/>
        <dbReference type="ChEBI" id="CHEBI:16526"/>
        <dbReference type="ChEBI" id="CHEBI:33019"/>
        <dbReference type="ChEBI" id="CHEBI:55437"/>
        <dbReference type="ChEBI" id="CHEBI:58914"/>
        <dbReference type="EC" id="2.5.1.74"/>
    </reaction>
</comment>
<comment type="pathway">
    <text evidence="8">Quinol/quinone metabolism; menaquinone biosynthesis; menaquinol from 1,4-dihydroxy-2-naphthoate: step 1/2.</text>
</comment>
<dbReference type="EC" id="2.5.1.74" evidence="8 9"/>
<sequence>MRSGIGNRESSNNAASNRAHAPLRLWMSGIRPKTLPASIAPVLVGAACAWRLLDAPAARSCISIDERVWADLETAQGPCFVPWYAYDGAFARFSAMTLLCVGVALFLQIAVNFANDYSDGVRGTDASRGGSEAASGKPRRLVASGLVPPRRVLAAAGVAAALACACGLAVAALSGQYWLIGVGALCVIAGWCYTGGRHPYGYAGFGEVFVFVFFGLVATLGTQFAIARSFDGFGMPDTWRIAFETPLTVPAKSAAAGWTVWSMLWDGEYGVDGMGILAAVCCGINAMLLLMVNNLRDVDDDRIHGKCTLAVRLGARGARIMLVVCAAVEWMVAGYLMVASGLVAADRVSFAATGHVGRMPGLAALLLLVAAGVGLALLAGIVLNVSRARYGVALKLAGLNALWFAVAFAVLTMVATGAPDETIAA</sequence>
<keyword evidence="6 8" id="KW-1133">Transmembrane helix</keyword>
<keyword evidence="4 8" id="KW-0808">Transferase</keyword>
<evidence type="ECO:0000256" key="2">
    <source>
        <dbReference type="ARBA" id="ARBA00022428"/>
    </source>
</evidence>
<dbReference type="InterPro" id="IPR044878">
    <property type="entry name" value="UbiA_sf"/>
</dbReference>
<comment type="subcellular location">
    <subcellularLocation>
        <location evidence="8">Cell membrane</location>
        <topology evidence="8">Multi-pass membrane protein</topology>
    </subcellularLocation>
    <subcellularLocation>
        <location evidence="1">Membrane</location>
        <topology evidence="1">Multi-pass membrane protein</topology>
    </subcellularLocation>
</comment>
<evidence type="ECO:0000256" key="7">
    <source>
        <dbReference type="ARBA" id="ARBA00023136"/>
    </source>
</evidence>
<name>A0A2N5J671_9BIFI</name>
<feature type="transmembrane region" description="Helical" evidence="8">
    <location>
        <begin position="320"/>
        <end position="342"/>
    </location>
</feature>
<dbReference type="InterPro" id="IPR026046">
    <property type="entry name" value="UBIAD1"/>
</dbReference>